<evidence type="ECO:0000256" key="1">
    <source>
        <dbReference type="SAM" id="Phobius"/>
    </source>
</evidence>
<proteinExistence type="predicted"/>
<evidence type="ECO:0000313" key="3">
    <source>
        <dbReference type="Proteomes" id="UP000630615"/>
    </source>
</evidence>
<keyword evidence="3" id="KW-1185">Reference proteome</keyword>
<gene>
    <name evidence="2" type="ORF">GCM10011573_34060</name>
</gene>
<organism evidence="2 3">
    <name type="scientific">Enterococcus wangshanyuanii</name>
    <dbReference type="NCBI Taxonomy" id="2005703"/>
    <lineage>
        <taxon>Bacteria</taxon>
        <taxon>Bacillati</taxon>
        <taxon>Bacillota</taxon>
        <taxon>Bacilli</taxon>
        <taxon>Lactobacillales</taxon>
        <taxon>Enterococcaceae</taxon>
        <taxon>Enterococcus</taxon>
    </lineage>
</organism>
<keyword evidence="1" id="KW-0472">Membrane</keyword>
<accession>A0ABQ1PQT7</accession>
<feature type="transmembrane region" description="Helical" evidence="1">
    <location>
        <begin position="29"/>
        <end position="52"/>
    </location>
</feature>
<dbReference type="RefSeq" id="WP_088271825.1">
    <property type="nucleotide sequence ID" value="NZ_BMKI01000012.1"/>
</dbReference>
<feature type="transmembrane region" description="Helical" evidence="1">
    <location>
        <begin position="149"/>
        <end position="169"/>
    </location>
</feature>
<dbReference type="EMBL" id="BMKI01000012">
    <property type="protein sequence ID" value="GGD01703.1"/>
    <property type="molecule type" value="Genomic_DNA"/>
</dbReference>
<comment type="caution">
    <text evidence="2">The sequence shown here is derived from an EMBL/GenBank/DDBJ whole genome shotgun (WGS) entry which is preliminary data.</text>
</comment>
<keyword evidence="1" id="KW-0812">Transmembrane</keyword>
<protein>
    <submittedName>
        <fullName evidence="2">Uncharacterized protein</fullName>
    </submittedName>
</protein>
<keyword evidence="1" id="KW-1133">Transmembrane helix</keyword>
<reference evidence="3" key="1">
    <citation type="journal article" date="2019" name="Int. J. Syst. Evol. Microbiol.">
        <title>The Global Catalogue of Microorganisms (GCM) 10K type strain sequencing project: providing services to taxonomists for standard genome sequencing and annotation.</title>
        <authorList>
            <consortium name="The Broad Institute Genomics Platform"/>
            <consortium name="The Broad Institute Genome Sequencing Center for Infectious Disease"/>
            <person name="Wu L."/>
            <person name="Ma J."/>
        </authorList>
    </citation>
    <scope>NUCLEOTIDE SEQUENCE [LARGE SCALE GENOMIC DNA]</scope>
    <source>
        <strain evidence="3">CGMCC 1.15942</strain>
    </source>
</reference>
<feature type="transmembrane region" description="Helical" evidence="1">
    <location>
        <begin position="72"/>
        <end position="91"/>
    </location>
</feature>
<evidence type="ECO:0000313" key="2">
    <source>
        <dbReference type="EMBL" id="GGD01703.1"/>
    </source>
</evidence>
<sequence>MSDYVKNFSSDLKQTLTNKRFWQIQWLNLMYILKYIVKYRFIIIAYSLSMSYLYVEIEKASNGLFSKNQSEAIVAACVSFFILIRHLWLFISLGKLVMPNSEELDRVKRWNNVFKQALFVILVTSSKYLKIDVIFSNTSVEAIPKDMVASGASAIFTFLGMIFCIRQFWKRLDKQMVIFDYTTDEPLNTDVCSRKVCFYSDWNPFLRVIETGVTYRNNQNGDLFYVAPNKYAHNSVTQSEMNVSVSLKYSFIIGELTRLRAPMVFTERP</sequence>
<dbReference type="Proteomes" id="UP000630615">
    <property type="component" value="Unassembled WGS sequence"/>
</dbReference>
<name>A0ABQ1PQT7_9ENTE</name>